<comment type="caution">
    <text evidence="1">The sequence shown here is derived from an EMBL/GenBank/DDBJ whole genome shotgun (WGS) entry which is preliminary data.</text>
</comment>
<protein>
    <submittedName>
        <fullName evidence="1">Uncharacterized protein</fullName>
    </submittedName>
</protein>
<dbReference type="EMBL" id="NJHN03000018">
    <property type="protein sequence ID" value="KAH9425408.1"/>
    <property type="molecule type" value="Genomic_DNA"/>
</dbReference>
<dbReference type="Proteomes" id="UP000887458">
    <property type="component" value="Unassembled WGS sequence"/>
</dbReference>
<organism evidence="1 2">
    <name type="scientific">Dermatophagoides pteronyssinus</name>
    <name type="common">European house dust mite</name>
    <dbReference type="NCBI Taxonomy" id="6956"/>
    <lineage>
        <taxon>Eukaryota</taxon>
        <taxon>Metazoa</taxon>
        <taxon>Ecdysozoa</taxon>
        <taxon>Arthropoda</taxon>
        <taxon>Chelicerata</taxon>
        <taxon>Arachnida</taxon>
        <taxon>Acari</taxon>
        <taxon>Acariformes</taxon>
        <taxon>Sarcoptiformes</taxon>
        <taxon>Astigmata</taxon>
        <taxon>Psoroptidia</taxon>
        <taxon>Analgoidea</taxon>
        <taxon>Pyroglyphidae</taxon>
        <taxon>Dermatophagoidinae</taxon>
        <taxon>Dermatophagoides</taxon>
    </lineage>
</organism>
<gene>
    <name evidence="1" type="ORF">DERP_006016</name>
</gene>
<name>A0ABQ8JS21_DERPT</name>
<accession>A0ABQ8JS21</accession>
<evidence type="ECO:0000313" key="1">
    <source>
        <dbReference type="EMBL" id="KAH9425408.1"/>
    </source>
</evidence>
<reference evidence="1 2" key="1">
    <citation type="journal article" date="2018" name="J. Allergy Clin. Immunol.">
        <title>High-quality assembly of Dermatophagoides pteronyssinus genome and transcriptome reveals a wide range of novel allergens.</title>
        <authorList>
            <person name="Liu X.Y."/>
            <person name="Yang K.Y."/>
            <person name="Wang M.Q."/>
            <person name="Kwok J.S."/>
            <person name="Zeng X."/>
            <person name="Yang Z."/>
            <person name="Xiao X.J."/>
            <person name="Lau C.P."/>
            <person name="Li Y."/>
            <person name="Huang Z.M."/>
            <person name="Ba J.G."/>
            <person name="Yim A.K."/>
            <person name="Ouyang C.Y."/>
            <person name="Ngai S.M."/>
            <person name="Chan T.F."/>
            <person name="Leung E.L."/>
            <person name="Liu L."/>
            <person name="Liu Z.G."/>
            <person name="Tsui S.K."/>
        </authorList>
    </citation>
    <scope>NUCLEOTIDE SEQUENCE [LARGE SCALE GENOMIC DNA]</scope>
    <source>
        <strain evidence="1">Derp</strain>
    </source>
</reference>
<sequence length="84" mass="10341">MKIYSCPRFYIKLHYTDTRLTRKGKVKFDFDFSFLFFFVEIKLLRACHYNDDVDVDVDDEKKGVRKKIPLMDRERNLRKEKKQN</sequence>
<keyword evidence="2" id="KW-1185">Reference proteome</keyword>
<evidence type="ECO:0000313" key="2">
    <source>
        <dbReference type="Proteomes" id="UP000887458"/>
    </source>
</evidence>
<reference evidence="1 2" key="2">
    <citation type="journal article" date="2022" name="Mol. Biol. Evol.">
        <title>Comparative Genomics Reveals Insights into the Divergent Evolution of Astigmatic Mites and Household Pest Adaptations.</title>
        <authorList>
            <person name="Xiong Q."/>
            <person name="Wan A.T."/>
            <person name="Liu X."/>
            <person name="Fung C.S."/>
            <person name="Xiao X."/>
            <person name="Malainual N."/>
            <person name="Hou J."/>
            <person name="Wang L."/>
            <person name="Wang M."/>
            <person name="Yang K.Y."/>
            <person name="Cui Y."/>
            <person name="Leung E.L."/>
            <person name="Nong W."/>
            <person name="Shin S.K."/>
            <person name="Au S.W."/>
            <person name="Jeong K.Y."/>
            <person name="Chew F.T."/>
            <person name="Hui J.H."/>
            <person name="Leung T.F."/>
            <person name="Tungtrongchitr A."/>
            <person name="Zhong N."/>
            <person name="Liu Z."/>
            <person name="Tsui S.K."/>
        </authorList>
    </citation>
    <scope>NUCLEOTIDE SEQUENCE [LARGE SCALE GENOMIC DNA]</scope>
    <source>
        <strain evidence="1">Derp</strain>
    </source>
</reference>
<proteinExistence type="predicted"/>